<keyword evidence="2" id="KW-0812">Transmembrane</keyword>
<evidence type="ECO:0000256" key="1">
    <source>
        <dbReference type="SAM" id="MobiDB-lite"/>
    </source>
</evidence>
<evidence type="ECO:0000313" key="3">
    <source>
        <dbReference type="EMBL" id="UKJ89055.1"/>
    </source>
</evidence>
<feature type="transmembrane region" description="Helical" evidence="2">
    <location>
        <begin position="514"/>
        <end position="538"/>
    </location>
</feature>
<reference evidence="3" key="1">
    <citation type="submission" date="2022-07" db="EMBL/GenBank/DDBJ databases">
        <title>Evaluation of T. orientalis genome assembly methods using nanopore sequencing and analysis of variation between genomes.</title>
        <authorList>
            <person name="Yam J."/>
            <person name="Micallef M.L."/>
            <person name="Liu M."/>
            <person name="Djordjevic S.P."/>
            <person name="Bogema D.R."/>
            <person name="Jenkins C."/>
        </authorList>
    </citation>
    <scope>NUCLEOTIDE SEQUENCE</scope>
    <source>
        <strain evidence="3">Fish Creek</strain>
    </source>
</reference>
<name>A0A976QVE5_THEOR</name>
<organism evidence="3 4">
    <name type="scientific">Theileria orientalis</name>
    <dbReference type="NCBI Taxonomy" id="68886"/>
    <lineage>
        <taxon>Eukaryota</taxon>
        <taxon>Sar</taxon>
        <taxon>Alveolata</taxon>
        <taxon>Apicomplexa</taxon>
        <taxon>Aconoidasida</taxon>
        <taxon>Piroplasmida</taxon>
        <taxon>Theileriidae</taxon>
        <taxon>Theileria</taxon>
    </lineage>
</organism>
<dbReference type="EMBL" id="CP056066">
    <property type="protein sequence ID" value="UKJ89055.1"/>
    <property type="molecule type" value="Genomic_DNA"/>
</dbReference>
<keyword evidence="2" id="KW-0472">Membrane</keyword>
<protein>
    <submittedName>
        <fullName evidence="3">Uncharacterized protein</fullName>
    </submittedName>
</protein>
<dbReference type="AlphaFoldDB" id="A0A976QVE5"/>
<evidence type="ECO:0000313" key="4">
    <source>
        <dbReference type="Proteomes" id="UP000244803"/>
    </source>
</evidence>
<feature type="compositionally biased region" description="Basic and acidic residues" evidence="1">
    <location>
        <begin position="487"/>
        <end position="502"/>
    </location>
</feature>
<dbReference type="Proteomes" id="UP000244803">
    <property type="component" value="Chromosome 3"/>
</dbReference>
<sequence>MGGSYSDLNVYLRRNNDTPCKFNDGTVKFTKKNFPGCCNFVEFTHTISFTNGKSLNYNVLLYDGWSDNHKGNYVFGYYYPGDKNQVIEEVRSYYSVLAPSVPLVISFKCHNNVYNCYLERLKNAGWDRAYNISGYSLGNPLTKDVLDVEFKKLLLNRTIKFTTGQDNIDIAGTIQEIKGMNFRLIFLPKGNESVLGRDYLFSLDFNNKVPRLPEAPEKNNKNTIDPYFLTSVIGQYYDGIIVYFAREKPRLKAKPKPEPNSKQPEQKDYNGKALLFEFIDYRKNNICLRRKDKDGCWWCQEKVDSNDDKKLLDKLKEINDQLKQDVVTIILDKKEKYEGVSDVPSDDGGAYKKYTHKLNAANKPVLLFEMQEKNIVKFDDGFKTQNVDVYYLKAKGAKDEDEEPFLIVLDENGDTNKKKICHFKGNYGFKDWMEFKCEGQEKPNNQLCKKLQEKVGKIKTNGSCITDLSLLRWYAYEILIGQDPEIPKRKDETEATRPKEEIPPDQDEGLPIPWIIGGSVGGVVFVVSSAVGYGIYWYNTTIKLLT</sequence>
<evidence type="ECO:0000256" key="2">
    <source>
        <dbReference type="SAM" id="Phobius"/>
    </source>
</evidence>
<keyword evidence="2" id="KW-1133">Transmembrane helix</keyword>
<gene>
    <name evidence="3" type="ORF">MACJ_002301</name>
</gene>
<feature type="region of interest" description="Disordered" evidence="1">
    <location>
        <begin position="487"/>
        <end position="507"/>
    </location>
</feature>
<proteinExistence type="predicted"/>
<accession>A0A976QVE5</accession>
<dbReference type="OrthoDB" id="10465047at2759"/>